<organism evidence="3 4">
    <name type="scientific">Circinella minor</name>
    <dbReference type="NCBI Taxonomy" id="1195481"/>
    <lineage>
        <taxon>Eukaryota</taxon>
        <taxon>Fungi</taxon>
        <taxon>Fungi incertae sedis</taxon>
        <taxon>Mucoromycota</taxon>
        <taxon>Mucoromycotina</taxon>
        <taxon>Mucoromycetes</taxon>
        <taxon>Mucorales</taxon>
        <taxon>Lichtheimiaceae</taxon>
        <taxon>Circinella</taxon>
    </lineage>
</organism>
<feature type="compositionally biased region" description="Low complexity" evidence="1">
    <location>
        <begin position="31"/>
        <end position="42"/>
    </location>
</feature>
<accession>A0A8H7RKN5</accession>
<sequence>MPKAMKSARSNEQAEQQEQQQQLSNNTGSYSSSNHEQNNNQQEELDDTPLGAVQAPDKLVDIFLIRSKLWRCYRCRKTINGHDSELIDSLPYHIQSIFPAILTHRGGISRQLADLLRPCFQNAIRPGHLHDLLQELHHLRHNRLQLTYLTLIDYQQQHAPQFSSFGRSGLSQSHPQFSYFDDPLGYAGYVPSATYLL</sequence>
<keyword evidence="4" id="KW-1185">Reference proteome</keyword>
<name>A0A8H7RKN5_9FUNG</name>
<dbReference type="OrthoDB" id="2226101at2759"/>
<comment type="caution">
    <text evidence="3">The sequence shown here is derived from an EMBL/GenBank/DDBJ whole genome shotgun (WGS) entry which is preliminary data.</text>
</comment>
<dbReference type="Pfam" id="PF20499">
    <property type="entry name" value="DUF6729"/>
    <property type="match status" value="1"/>
</dbReference>
<reference evidence="3 4" key="1">
    <citation type="submission" date="2020-12" db="EMBL/GenBank/DDBJ databases">
        <title>Metabolic potential, ecology and presence of endohyphal bacteria is reflected in genomic diversity of Mucoromycotina.</title>
        <authorList>
            <person name="Muszewska A."/>
            <person name="Okrasinska A."/>
            <person name="Steczkiewicz K."/>
            <person name="Drgas O."/>
            <person name="Orlowska M."/>
            <person name="Perlinska-Lenart U."/>
            <person name="Aleksandrzak-Piekarczyk T."/>
            <person name="Szatraj K."/>
            <person name="Zielenkiewicz U."/>
            <person name="Pilsyk S."/>
            <person name="Malc E."/>
            <person name="Mieczkowski P."/>
            <person name="Kruszewska J.S."/>
            <person name="Biernat P."/>
            <person name="Pawlowska J."/>
        </authorList>
    </citation>
    <scope>NUCLEOTIDE SEQUENCE [LARGE SCALE GENOMIC DNA]</scope>
    <source>
        <strain evidence="3 4">CBS 142.35</strain>
    </source>
</reference>
<feature type="region of interest" description="Disordered" evidence="1">
    <location>
        <begin position="1"/>
        <end position="45"/>
    </location>
</feature>
<feature type="domain" description="DUF6729" evidence="2">
    <location>
        <begin position="62"/>
        <end position="159"/>
    </location>
</feature>
<protein>
    <recommendedName>
        <fullName evidence="2">DUF6729 domain-containing protein</fullName>
    </recommendedName>
</protein>
<gene>
    <name evidence="3" type="ORF">INT45_002922</name>
</gene>
<dbReference type="AlphaFoldDB" id="A0A8H7RKN5"/>
<evidence type="ECO:0000313" key="4">
    <source>
        <dbReference type="Proteomes" id="UP000646827"/>
    </source>
</evidence>
<feature type="compositionally biased region" description="Low complexity" evidence="1">
    <location>
        <begin position="13"/>
        <end position="22"/>
    </location>
</feature>
<evidence type="ECO:0000259" key="2">
    <source>
        <dbReference type="Pfam" id="PF20499"/>
    </source>
</evidence>
<dbReference type="Proteomes" id="UP000646827">
    <property type="component" value="Unassembled WGS sequence"/>
</dbReference>
<evidence type="ECO:0000313" key="3">
    <source>
        <dbReference type="EMBL" id="KAG2212145.1"/>
    </source>
</evidence>
<proteinExistence type="predicted"/>
<evidence type="ECO:0000256" key="1">
    <source>
        <dbReference type="SAM" id="MobiDB-lite"/>
    </source>
</evidence>
<dbReference type="InterPro" id="IPR046616">
    <property type="entry name" value="DUF6729"/>
</dbReference>
<dbReference type="EMBL" id="JAEPRB010000779">
    <property type="protein sequence ID" value="KAG2212145.1"/>
    <property type="molecule type" value="Genomic_DNA"/>
</dbReference>